<accession>A0A4Y2DG24</accession>
<organism evidence="1 2">
    <name type="scientific">Araneus ventricosus</name>
    <name type="common">Orbweaver spider</name>
    <name type="synonym">Epeira ventricosa</name>
    <dbReference type="NCBI Taxonomy" id="182803"/>
    <lineage>
        <taxon>Eukaryota</taxon>
        <taxon>Metazoa</taxon>
        <taxon>Ecdysozoa</taxon>
        <taxon>Arthropoda</taxon>
        <taxon>Chelicerata</taxon>
        <taxon>Arachnida</taxon>
        <taxon>Araneae</taxon>
        <taxon>Araneomorphae</taxon>
        <taxon>Entelegynae</taxon>
        <taxon>Araneoidea</taxon>
        <taxon>Araneidae</taxon>
        <taxon>Araneus</taxon>
    </lineage>
</organism>
<gene>
    <name evidence="1" type="ORF">AVEN_116615_1</name>
</gene>
<name>A0A4Y2DG24_ARAVE</name>
<comment type="caution">
    <text evidence="1">The sequence shown here is derived from an EMBL/GenBank/DDBJ whole genome shotgun (WGS) entry which is preliminary data.</text>
</comment>
<sequence>MLIIILQYPNRFPAVLDLPPYSASINLHDFCLWVSYKNHPGLTRRRRLTVAAIAGMLRLGVLVAITGLPDPSHRRLALSPADNTPKPLLYTPGKGDPAFLSGGF</sequence>
<dbReference type="AlphaFoldDB" id="A0A4Y2DG24"/>
<proteinExistence type="predicted"/>
<keyword evidence="2" id="KW-1185">Reference proteome</keyword>
<dbReference type="Proteomes" id="UP000499080">
    <property type="component" value="Unassembled WGS sequence"/>
</dbReference>
<dbReference type="EMBL" id="BGPR01000352">
    <property type="protein sequence ID" value="GBM14976.1"/>
    <property type="molecule type" value="Genomic_DNA"/>
</dbReference>
<reference evidence="1 2" key="1">
    <citation type="journal article" date="2019" name="Sci. Rep.">
        <title>Orb-weaving spider Araneus ventricosus genome elucidates the spidroin gene catalogue.</title>
        <authorList>
            <person name="Kono N."/>
            <person name="Nakamura H."/>
            <person name="Ohtoshi R."/>
            <person name="Moran D.A.P."/>
            <person name="Shinohara A."/>
            <person name="Yoshida Y."/>
            <person name="Fujiwara M."/>
            <person name="Mori M."/>
            <person name="Tomita M."/>
            <person name="Arakawa K."/>
        </authorList>
    </citation>
    <scope>NUCLEOTIDE SEQUENCE [LARGE SCALE GENOMIC DNA]</scope>
</reference>
<protein>
    <submittedName>
        <fullName evidence="1">Uncharacterized protein</fullName>
    </submittedName>
</protein>
<evidence type="ECO:0000313" key="1">
    <source>
        <dbReference type="EMBL" id="GBM14976.1"/>
    </source>
</evidence>
<evidence type="ECO:0000313" key="2">
    <source>
        <dbReference type="Proteomes" id="UP000499080"/>
    </source>
</evidence>